<dbReference type="PROSITE" id="PS50883">
    <property type="entry name" value="EAL"/>
    <property type="match status" value="1"/>
</dbReference>
<dbReference type="InterPro" id="IPR043128">
    <property type="entry name" value="Rev_trsase/Diguanyl_cyclase"/>
</dbReference>
<evidence type="ECO:0000256" key="2">
    <source>
        <dbReference type="SAM" id="SignalP"/>
    </source>
</evidence>
<dbReference type="InterPro" id="IPR001638">
    <property type="entry name" value="Solute-binding_3/MltF_N"/>
</dbReference>
<proteinExistence type="predicted"/>
<dbReference type="Gene3D" id="3.20.20.450">
    <property type="entry name" value="EAL domain"/>
    <property type="match status" value="1"/>
</dbReference>
<dbReference type="SUPFAM" id="SSF53850">
    <property type="entry name" value="Periplasmic binding protein-like II"/>
    <property type="match status" value="2"/>
</dbReference>
<reference evidence="5 6" key="2">
    <citation type="submission" date="2013-04" db="EMBL/GenBank/DDBJ databases">
        <title>The Genome Sequence of Bilophila wadsworthia 3_1_6.</title>
        <authorList>
            <consortium name="The Broad Institute Genomics Platform"/>
            <person name="Earl A."/>
            <person name="Ward D."/>
            <person name="Feldgarden M."/>
            <person name="Gevers D."/>
            <person name="Sibley C."/>
            <person name="Strauss J."/>
            <person name="Allen-Vercoe E."/>
            <person name="Walker B."/>
            <person name="Young S."/>
            <person name="Zeng Q."/>
            <person name="Gargeya S."/>
            <person name="Fitzgerald M."/>
            <person name="Haas B."/>
            <person name="Abouelleil A."/>
            <person name="Allen A.W."/>
            <person name="Alvarado L."/>
            <person name="Arachchi H.M."/>
            <person name="Berlin A.M."/>
            <person name="Chapman S.B."/>
            <person name="Gainer-Dewar J."/>
            <person name="Goldberg J."/>
            <person name="Griggs A."/>
            <person name="Gujja S."/>
            <person name="Hansen M."/>
            <person name="Howarth C."/>
            <person name="Imamovic A."/>
            <person name="Ireland A."/>
            <person name="Larimer J."/>
            <person name="McCowan C."/>
            <person name="Murphy C."/>
            <person name="Pearson M."/>
            <person name="Poon T.W."/>
            <person name="Priest M."/>
            <person name="Roberts A."/>
            <person name="Saif S."/>
            <person name="Shea T."/>
            <person name="Sisk P."/>
            <person name="Sykes S."/>
            <person name="Wortman J."/>
            <person name="Nusbaum C."/>
            <person name="Birren B."/>
        </authorList>
    </citation>
    <scope>NUCLEOTIDE SEQUENCE [LARGE SCALE GENOMIC DNA]</scope>
    <source>
        <strain evidence="5 6">3_1_6</strain>
    </source>
</reference>
<keyword evidence="2" id="KW-0732">Signal</keyword>
<evidence type="ECO:0000259" key="4">
    <source>
        <dbReference type="PROSITE" id="PS50887"/>
    </source>
</evidence>
<dbReference type="SUPFAM" id="SSF55073">
    <property type="entry name" value="Nucleotide cyclase"/>
    <property type="match status" value="1"/>
</dbReference>
<protein>
    <submittedName>
        <fullName evidence="5">Diguanylate cyclase (GGDEF) domain-containing protein</fullName>
    </submittedName>
</protein>
<evidence type="ECO:0000256" key="1">
    <source>
        <dbReference type="SAM" id="Phobius"/>
    </source>
</evidence>
<dbReference type="AlphaFoldDB" id="E5YAA5"/>
<keyword evidence="6" id="KW-1185">Reference proteome</keyword>
<feature type="transmembrane region" description="Helical" evidence="1">
    <location>
        <begin position="501"/>
        <end position="524"/>
    </location>
</feature>
<dbReference type="InterPro" id="IPR000160">
    <property type="entry name" value="GGDEF_dom"/>
</dbReference>
<feature type="chain" id="PRO_5003203083" evidence="2">
    <location>
        <begin position="28"/>
        <end position="977"/>
    </location>
</feature>
<dbReference type="EMBL" id="ADCP02000001">
    <property type="protein sequence ID" value="EFV43106.2"/>
    <property type="molecule type" value="Genomic_DNA"/>
</dbReference>
<dbReference type="Gene3D" id="3.40.190.10">
    <property type="entry name" value="Periplasmic binding protein-like II"/>
    <property type="match status" value="4"/>
</dbReference>
<evidence type="ECO:0000259" key="3">
    <source>
        <dbReference type="PROSITE" id="PS50883"/>
    </source>
</evidence>
<evidence type="ECO:0000313" key="6">
    <source>
        <dbReference type="Proteomes" id="UP000006034"/>
    </source>
</evidence>
<dbReference type="eggNOG" id="COG2200">
    <property type="taxonomic scope" value="Bacteria"/>
</dbReference>
<evidence type="ECO:0000313" key="5">
    <source>
        <dbReference type="EMBL" id="EFV43106.2"/>
    </source>
</evidence>
<name>E5YAA5_BILW3</name>
<dbReference type="SUPFAM" id="SSF141868">
    <property type="entry name" value="EAL domain-like"/>
    <property type="match status" value="1"/>
</dbReference>
<dbReference type="InterPro" id="IPR029787">
    <property type="entry name" value="Nucleotide_cyclase"/>
</dbReference>
<gene>
    <name evidence="5" type="ORF">HMPREF0179_03125</name>
</gene>
<dbReference type="CDD" id="cd01949">
    <property type="entry name" value="GGDEF"/>
    <property type="match status" value="1"/>
</dbReference>
<dbReference type="CDD" id="cd01007">
    <property type="entry name" value="PBP2_BvgS_HisK_like"/>
    <property type="match status" value="1"/>
</dbReference>
<dbReference type="GeneID" id="78084486"/>
<dbReference type="eggNOG" id="COG0834">
    <property type="taxonomic scope" value="Bacteria"/>
</dbReference>
<dbReference type="HOGENOM" id="CLU_000445_70_36_7"/>
<dbReference type="InterPro" id="IPR035919">
    <property type="entry name" value="EAL_sf"/>
</dbReference>
<dbReference type="Pfam" id="PF00563">
    <property type="entry name" value="EAL"/>
    <property type="match status" value="1"/>
</dbReference>
<dbReference type="InterPro" id="IPR001633">
    <property type="entry name" value="EAL_dom"/>
</dbReference>
<organism evidence="5 6">
    <name type="scientific">Bilophila wadsworthia (strain 3_1_6)</name>
    <dbReference type="NCBI Taxonomy" id="563192"/>
    <lineage>
        <taxon>Bacteria</taxon>
        <taxon>Pseudomonadati</taxon>
        <taxon>Thermodesulfobacteriota</taxon>
        <taxon>Desulfovibrionia</taxon>
        <taxon>Desulfovibrionales</taxon>
        <taxon>Desulfovibrionaceae</taxon>
        <taxon>Bilophila</taxon>
    </lineage>
</organism>
<reference evidence="5 6" key="1">
    <citation type="submission" date="2010-10" db="EMBL/GenBank/DDBJ databases">
        <authorList>
            <consortium name="The Broad Institute Genome Sequencing Platform"/>
            <person name="Ward D."/>
            <person name="Earl A."/>
            <person name="Feldgarden M."/>
            <person name="Young S.K."/>
            <person name="Gargeya S."/>
            <person name="Zeng Q."/>
            <person name="Alvarado L."/>
            <person name="Berlin A."/>
            <person name="Bochicchio J."/>
            <person name="Chapman S.B."/>
            <person name="Chen Z."/>
            <person name="Freedman E."/>
            <person name="Gellesch M."/>
            <person name="Goldberg J."/>
            <person name="Griggs A."/>
            <person name="Gujja S."/>
            <person name="Heilman E."/>
            <person name="Heiman D."/>
            <person name="Howarth C."/>
            <person name="Mehta T."/>
            <person name="Neiman D."/>
            <person name="Pearson M."/>
            <person name="Roberts A."/>
            <person name="Saif S."/>
            <person name="Shea T."/>
            <person name="Shenoy N."/>
            <person name="Sisk P."/>
            <person name="Stolte C."/>
            <person name="Sykes S."/>
            <person name="White J."/>
            <person name="Yandava C."/>
            <person name="Allen-Vercoe E."/>
            <person name="Sibley C."/>
            <person name="Ambrose C.E."/>
            <person name="Strauss J."/>
            <person name="Daigneault M."/>
            <person name="Haas B."/>
            <person name="Nusbaum C."/>
            <person name="Birren B."/>
        </authorList>
    </citation>
    <scope>NUCLEOTIDE SEQUENCE [LARGE SCALE GENOMIC DNA]</scope>
    <source>
        <strain evidence="5 6">3_1_6</strain>
    </source>
</reference>
<dbReference type="InterPro" id="IPR050706">
    <property type="entry name" value="Cyclic-di-GMP_PDE-like"/>
</dbReference>
<dbReference type="PROSITE" id="PS50887">
    <property type="entry name" value="GGDEF"/>
    <property type="match status" value="1"/>
</dbReference>
<dbReference type="SMART" id="SM00062">
    <property type="entry name" value="PBPb"/>
    <property type="match status" value="2"/>
</dbReference>
<dbReference type="RefSeq" id="WP_016360464.1">
    <property type="nucleotide sequence ID" value="NZ_KE150238.1"/>
</dbReference>
<dbReference type="SMART" id="SM00052">
    <property type="entry name" value="EAL"/>
    <property type="match status" value="1"/>
</dbReference>
<dbReference type="Proteomes" id="UP000006034">
    <property type="component" value="Unassembled WGS sequence"/>
</dbReference>
<dbReference type="Gene3D" id="3.30.70.270">
    <property type="match status" value="1"/>
</dbReference>
<accession>E5YAA5</accession>
<feature type="domain" description="GGDEF" evidence="4">
    <location>
        <begin position="565"/>
        <end position="698"/>
    </location>
</feature>
<keyword evidence="1" id="KW-1133">Transmembrane helix</keyword>
<dbReference type="STRING" id="563192.HMPREF0179_03125"/>
<keyword evidence="1" id="KW-0472">Membrane</keyword>
<comment type="caution">
    <text evidence="5">The sequence shown here is derived from an EMBL/GenBank/DDBJ whole genome shotgun (WGS) entry which is preliminary data.</text>
</comment>
<dbReference type="SMART" id="SM00267">
    <property type="entry name" value="GGDEF"/>
    <property type="match status" value="1"/>
</dbReference>
<dbReference type="PANTHER" id="PTHR33121">
    <property type="entry name" value="CYCLIC DI-GMP PHOSPHODIESTERASE PDEF"/>
    <property type="match status" value="1"/>
</dbReference>
<feature type="domain" description="EAL" evidence="3">
    <location>
        <begin position="706"/>
        <end position="960"/>
    </location>
</feature>
<dbReference type="Pfam" id="PF00990">
    <property type="entry name" value="GGDEF"/>
    <property type="match status" value="1"/>
</dbReference>
<dbReference type="GO" id="GO:0071111">
    <property type="term" value="F:cyclic-guanylate-specific phosphodiesterase activity"/>
    <property type="evidence" value="ECO:0007669"/>
    <property type="project" value="InterPro"/>
</dbReference>
<dbReference type="NCBIfam" id="TIGR00254">
    <property type="entry name" value="GGDEF"/>
    <property type="match status" value="1"/>
</dbReference>
<dbReference type="PANTHER" id="PTHR33121:SF70">
    <property type="entry name" value="SIGNALING PROTEIN YKOW"/>
    <property type="match status" value="1"/>
</dbReference>
<keyword evidence="1" id="KW-0812">Transmembrane</keyword>
<feature type="signal peptide" evidence="2">
    <location>
        <begin position="1"/>
        <end position="27"/>
    </location>
</feature>
<dbReference type="Pfam" id="PF00497">
    <property type="entry name" value="SBP_bac_3"/>
    <property type="match status" value="2"/>
</dbReference>
<dbReference type="OrthoDB" id="7673416at2"/>
<dbReference type="CDD" id="cd01948">
    <property type="entry name" value="EAL"/>
    <property type="match status" value="1"/>
</dbReference>
<sequence>MRRHGYGISVFGAIVLCCLFFCFPAQSDDNAVSIRVGYYEDGDYMSRSRSAEYIGFNIEFLQKLAKVGGMRYEMLDEGSWENAWHQLLEGHIDMIPAVFRTEEREKEVLFSNLPMGTLYVTLNVRVDDKRYGYEDFSSFQGMRVGIIRGSSDGERFQRYCEKFGVKPIIVPYAETQALLSALEDGTLDGVAITHLGRSSTFRSVAQFSPEPVYIAVAKNRPDLLARLDAAMNAIVLRDPNYMMRLYDKYFAVSMAQQPVFTKEEEAFLKQADVVVAAYDPSWAPLEYTDTETGMFSGVTSDLLSTFSRYTGLRFRFEPIDQAEALEKVKKGLIDMVCSVTGDYLWDERNKMYTTRYYLRAPTMLVRTKQPHAIERIALQGGYWFSEHVAADHPGKEIIFYKNVRECFDALLKGDADAVYANVYVTNYLLTERRYESLAATSMSKYTSEICFGISKCADPRLLSILDKCIQYTAPERMDELVLKNTTKPRQITLLDFVAQHLIEVGCGMLAVFGVILLLLVYNLAIKTRSNHRIQALLYRDGLTNLDNMNKFYVECGKLLRKAPSGSYALLYGDINQFKTINDNLGFAVGDQILRAFGAILQRNVKDGECCARASADHFILLVRYADWESLLVRIEEIGMELDEWRRMQDMAYRIVTVFGVYLVNETEGFDLHRMLDFANYARRNAKQTMKNIVLYDEKMRQEALLQRELEGRLEIALSQGEFDAYFQPKVDMRDGALIGSEALVRWNYPTRGLLMPGSFIPFFERNGSVVEVDLYIYELVCRTVREWLERGMTVNPVSCNFSSLHFDSPEFPELVAAIADRHNVPHALLELEITESAIMRNPQIVCAQVLRLKERGFMIAIDDFGSGYSSLGQLQQLMADVLKLDRSFVRRGMFGTRERIVIGNVIHMAGELGMQVICEGVENAKQAEMLIELGCYYAQGFYYAKPMPRDVFEGLLEKGKVLQDEKENKKGAWQRKP</sequence>
<dbReference type="eggNOG" id="COG2199">
    <property type="taxonomic scope" value="Bacteria"/>
</dbReference>